<reference evidence="8" key="1">
    <citation type="journal article" date="2014" name="Int. J. Syst. Evol. Microbiol.">
        <title>Complete genome sequence of Corynebacterium casei LMG S-19264T (=DSM 44701T), isolated from a smear-ripened cheese.</title>
        <authorList>
            <consortium name="US DOE Joint Genome Institute (JGI-PGF)"/>
            <person name="Walter F."/>
            <person name="Albersmeier A."/>
            <person name="Kalinowski J."/>
            <person name="Ruckert C."/>
        </authorList>
    </citation>
    <scope>NUCLEOTIDE SEQUENCE</scope>
    <source>
        <strain evidence="8">NBRC 108769</strain>
    </source>
</reference>
<dbReference type="GO" id="GO:0008237">
    <property type="term" value="F:metallopeptidase activity"/>
    <property type="evidence" value="ECO:0007669"/>
    <property type="project" value="UniProtKB-KW"/>
</dbReference>
<dbReference type="NCBIfam" id="NF000642">
    <property type="entry name" value="PRK00024.1"/>
    <property type="match status" value="1"/>
</dbReference>
<dbReference type="SUPFAM" id="SSF47781">
    <property type="entry name" value="RuvA domain 2-like"/>
    <property type="match status" value="1"/>
</dbReference>
<evidence type="ECO:0000256" key="3">
    <source>
        <dbReference type="ARBA" id="ARBA00022801"/>
    </source>
</evidence>
<dbReference type="Pfam" id="PF04002">
    <property type="entry name" value="RadC"/>
    <property type="match status" value="1"/>
</dbReference>
<dbReference type="InterPro" id="IPR020891">
    <property type="entry name" value="UPF0758_CS"/>
</dbReference>
<gene>
    <name evidence="8" type="primary">radC</name>
    <name evidence="8" type="ORF">GCM10007940_37490</name>
</gene>
<dbReference type="PANTHER" id="PTHR30471:SF3">
    <property type="entry name" value="UPF0758 PROTEIN YEES-RELATED"/>
    <property type="match status" value="1"/>
</dbReference>
<dbReference type="InterPro" id="IPR025657">
    <property type="entry name" value="RadC_JAB"/>
</dbReference>
<evidence type="ECO:0000256" key="1">
    <source>
        <dbReference type="ARBA" id="ARBA00022670"/>
    </source>
</evidence>
<dbReference type="PROSITE" id="PS01302">
    <property type="entry name" value="UPF0758"/>
    <property type="match status" value="1"/>
</dbReference>
<sequence length="224" mass="24870">MNIKEWAVEDRPREKLYRRGAKDLTDAELLAIIISSGTRSISALQLAKNILSESKNNLNLLAEKDIKTLCKIKGIGPAKAISIKAVMEMANRKAAHVTKRRKITCSKDSYNELELHFRDLNVEEFWILFLNRGNIVIGKQRISIGGVTGTIVDPKVIYKKALDFLATGIILAHNHPSGNLVPSNADLQITRKIVDAGKSLDISVYDHLIIAGNSYYSFADEGKI</sequence>
<dbReference type="CDD" id="cd08071">
    <property type="entry name" value="MPN_DUF2466"/>
    <property type="match status" value="1"/>
</dbReference>
<dbReference type="EMBL" id="BSOH01000027">
    <property type="protein sequence ID" value="GLR19133.1"/>
    <property type="molecule type" value="Genomic_DNA"/>
</dbReference>
<proteinExistence type="inferred from homology"/>
<keyword evidence="3" id="KW-0378">Hydrolase</keyword>
<evidence type="ECO:0000256" key="2">
    <source>
        <dbReference type="ARBA" id="ARBA00022723"/>
    </source>
</evidence>
<comment type="caution">
    <text evidence="8">The sequence shown here is derived from an EMBL/GenBank/DDBJ whole genome shotgun (WGS) entry which is preliminary data.</text>
</comment>
<name>A0AA37SR39_9BACT</name>
<organism evidence="8 9">
    <name type="scientific">Portibacter lacus</name>
    <dbReference type="NCBI Taxonomy" id="1099794"/>
    <lineage>
        <taxon>Bacteria</taxon>
        <taxon>Pseudomonadati</taxon>
        <taxon>Bacteroidota</taxon>
        <taxon>Saprospiria</taxon>
        <taxon>Saprospirales</taxon>
        <taxon>Haliscomenobacteraceae</taxon>
        <taxon>Portibacter</taxon>
    </lineage>
</organism>
<evidence type="ECO:0000256" key="4">
    <source>
        <dbReference type="ARBA" id="ARBA00022833"/>
    </source>
</evidence>
<dbReference type="AlphaFoldDB" id="A0AA37SR39"/>
<evidence type="ECO:0000313" key="8">
    <source>
        <dbReference type="EMBL" id="GLR19133.1"/>
    </source>
</evidence>
<dbReference type="GO" id="GO:0006508">
    <property type="term" value="P:proteolysis"/>
    <property type="evidence" value="ECO:0007669"/>
    <property type="project" value="UniProtKB-KW"/>
</dbReference>
<dbReference type="NCBIfam" id="TIGR00608">
    <property type="entry name" value="radc"/>
    <property type="match status" value="1"/>
</dbReference>
<dbReference type="InterPro" id="IPR046778">
    <property type="entry name" value="UPF0758_N"/>
</dbReference>
<dbReference type="RefSeq" id="WP_235292211.1">
    <property type="nucleotide sequence ID" value="NZ_BSOH01000027.1"/>
</dbReference>
<dbReference type="InterPro" id="IPR001405">
    <property type="entry name" value="UPF0758"/>
</dbReference>
<dbReference type="GO" id="GO:0046872">
    <property type="term" value="F:metal ion binding"/>
    <property type="evidence" value="ECO:0007669"/>
    <property type="project" value="UniProtKB-KW"/>
</dbReference>
<dbReference type="Pfam" id="PF20582">
    <property type="entry name" value="UPF0758_N"/>
    <property type="match status" value="1"/>
</dbReference>
<evidence type="ECO:0000256" key="6">
    <source>
        <dbReference type="RuleBase" id="RU003797"/>
    </source>
</evidence>
<dbReference type="PROSITE" id="PS50249">
    <property type="entry name" value="MPN"/>
    <property type="match status" value="1"/>
</dbReference>
<keyword evidence="5" id="KW-0482">Metalloprotease</keyword>
<dbReference type="Proteomes" id="UP001156666">
    <property type="component" value="Unassembled WGS sequence"/>
</dbReference>
<dbReference type="PANTHER" id="PTHR30471">
    <property type="entry name" value="DNA REPAIR PROTEIN RADC"/>
    <property type="match status" value="1"/>
</dbReference>
<dbReference type="Gene3D" id="3.40.140.10">
    <property type="entry name" value="Cytidine Deaminase, domain 2"/>
    <property type="match status" value="1"/>
</dbReference>
<comment type="similarity">
    <text evidence="6">Belongs to the UPF0758 family.</text>
</comment>
<dbReference type="InterPro" id="IPR010994">
    <property type="entry name" value="RuvA_2-like"/>
</dbReference>
<keyword evidence="1" id="KW-0645">Protease</keyword>
<protein>
    <submittedName>
        <fullName evidence="8">DNA repair protein RadC</fullName>
    </submittedName>
</protein>
<feature type="domain" description="MPN" evidence="7">
    <location>
        <begin position="102"/>
        <end position="224"/>
    </location>
</feature>
<evidence type="ECO:0000256" key="5">
    <source>
        <dbReference type="ARBA" id="ARBA00023049"/>
    </source>
</evidence>
<accession>A0AA37SR39</accession>
<reference evidence="8" key="2">
    <citation type="submission" date="2023-01" db="EMBL/GenBank/DDBJ databases">
        <title>Draft genome sequence of Portibacter lacus strain NBRC 108769.</title>
        <authorList>
            <person name="Sun Q."/>
            <person name="Mori K."/>
        </authorList>
    </citation>
    <scope>NUCLEOTIDE SEQUENCE</scope>
    <source>
        <strain evidence="8">NBRC 108769</strain>
    </source>
</reference>
<keyword evidence="9" id="KW-1185">Reference proteome</keyword>
<evidence type="ECO:0000259" key="7">
    <source>
        <dbReference type="PROSITE" id="PS50249"/>
    </source>
</evidence>
<dbReference type="InterPro" id="IPR037518">
    <property type="entry name" value="MPN"/>
</dbReference>
<keyword evidence="4" id="KW-0862">Zinc</keyword>
<evidence type="ECO:0000313" key="9">
    <source>
        <dbReference type="Proteomes" id="UP001156666"/>
    </source>
</evidence>
<keyword evidence="2" id="KW-0479">Metal-binding</keyword>